<dbReference type="EMBL" id="JBHLSV010000039">
    <property type="protein sequence ID" value="MFC0676081.1"/>
    <property type="molecule type" value="Genomic_DNA"/>
</dbReference>
<dbReference type="GO" id="GO:0016787">
    <property type="term" value="F:hydrolase activity"/>
    <property type="evidence" value="ECO:0007669"/>
    <property type="project" value="UniProtKB-KW"/>
</dbReference>
<dbReference type="EC" id="3.-.-.-" evidence="2"/>
<dbReference type="Gene3D" id="3.40.710.10">
    <property type="entry name" value="DD-peptidase/beta-lactamase superfamily"/>
    <property type="match status" value="1"/>
</dbReference>
<keyword evidence="2" id="KW-0378">Hydrolase</keyword>
<keyword evidence="3" id="KW-1185">Reference proteome</keyword>
<dbReference type="Proteomes" id="UP001589793">
    <property type="component" value="Unassembled WGS sequence"/>
</dbReference>
<sequence length="368" mass="39027">MPTTLHELLSRHVREGTVPGVIASSGRELDPFAIGRETPQGRPLRPDAIVRIQSMTKLVATVAALRLVEEGGIGLDEPVARFLPELAAMQVLPRPDAPLSAAAPARTSITLRHLLTCTSGIGVMTAESPLSRAMEEAGVAAGPDPVSQGATEWLAAVAALPLAFEPGTAWRYHHSFGLLGILLGRVGGQPTIDVLRRTVLDPAGMVDTGFSVPPDQAHRLLPALRRTPDGFEVAEPGPGGFHVAPAPYDLSHAELVSTLADYHRFLRALVDGELLGAEHLAALRSDQVPTRIKGEDSFFPGFWDGTGWGFGVCVLTQGPHTGRFGWSGGLGTDFFVDPDGSITIVLAQVEMDEPVFTMIGELQDAVDA</sequence>
<evidence type="ECO:0000313" key="2">
    <source>
        <dbReference type="EMBL" id="MFC0676081.1"/>
    </source>
</evidence>
<dbReference type="InterPro" id="IPR050789">
    <property type="entry name" value="Diverse_Enzym_Activities"/>
</dbReference>
<protein>
    <submittedName>
        <fullName evidence="2">Serine hydrolase domain-containing protein</fullName>
        <ecNumber evidence="2">3.-.-.-</ecNumber>
    </submittedName>
</protein>
<dbReference type="Pfam" id="PF00144">
    <property type="entry name" value="Beta-lactamase"/>
    <property type="match status" value="1"/>
</dbReference>
<evidence type="ECO:0000313" key="3">
    <source>
        <dbReference type="Proteomes" id="UP001589793"/>
    </source>
</evidence>
<reference evidence="2 3" key="1">
    <citation type="submission" date="2024-09" db="EMBL/GenBank/DDBJ databases">
        <authorList>
            <person name="Sun Q."/>
            <person name="Mori K."/>
        </authorList>
    </citation>
    <scope>NUCLEOTIDE SEQUENCE [LARGE SCALE GENOMIC DNA]</scope>
    <source>
        <strain evidence="2 3">CICC 10874</strain>
    </source>
</reference>
<dbReference type="InterPro" id="IPR001466">
    <property type="entry name" value="Beta-lactam-related"/>
</dbReference>
<accession>A0ABV6RH53</accession>
<dbReference type="InterPro" id="IPR012338">
    <property type="entry name" value="Beta-lactam/transpept-like"/>
</dbReference>
<dbReference type="PANTHER" id="PTHR43283:SF3">
    <property type="entry name" value="BETA-LACTAMASE FAMILY PROTEIN (AFU_ORTHOLOGUE AFUA_5G07500)"/>
    <property type="match status" value="1"/>
</dbReference>
<feature type="domain" description="Beta-lactamase-related" evidence="1">
    <location>
        <begin position="36"/>
        <end position="346"/>
    </location>
</feature>
<proteinExistence type="predicted"/>
<dbReference type="RefSeq" id="WP_376983125.1">
    <property type="nucleotide sequence ID" value="NZ_JBHLSV010000039.1"/>
</dbReference>
<dbReference type="SUPFAM" id="SSF56601">
    <property type="entry name" value="beta-lactamase/transpeptidase-like"/>
    <property type="match status" value="1"/>
</dbReference>
<gene>
    <name evidence="2" type="ORF">ACFFF6_19190</name>
</gene>
<name>A0ABV6RH53_9MICO</name>
<dbReference type="PANTHER" id="PTHR43283">
    <property type="entry name" value="BETA-LACTAMASE-RELATED"/>
    <property type="match status" value="1"/>
</dbReference>
<organism evidence="2 3">
    <name type="scientific">Brachybacterium hainanense</name>
    <dbReference type="NCBI Taxonomy" id="1541174"/>
    <lineage>
        <taxon>Bacteria</taxon>
        <taxon>Bacillati</taxon>
        <taxon>Actinomycetota</taxon>
        <taxon>Actinomycetes</taxon>
        <taxon>Micrococcales</taxon>
        <taxon>Dermabacteraceae</taxon>
        <taxon>Brachybacterium</taxon>
    </lineage>
</organism>
<evidence type="ECO:0000259" key="1">
    <source>
        <dbReference type="Pfam" id="PF00144"/>
    </source>
</evidence>
<comment type="caution">
    <text evidence="2">The sequence shown here is derived from an EMBL/GenBank/DDBJ whole genome shotgun (WGS) entry which is preliminary data.</text>
</comment>